<feature type="coiled-coil region" evidence="1">
    <location>
        <begin position="5"/>
        <end position="32"/>
    </location>
</feature>
<sequence>MKFVKNFTKEEAAEYEKEKEELRLSLKIISGDDSKVNYEPLSKRFPIVNLEYKLLGNVDAKDMYVYKLTIADGSSNYYGDMQAFFRRLDRQDLNDLYRLVHERFQDHPLEGHHLLLWEDLKMLFDPYEKDELWMNQLDWKLLK</sequence>
<dbReference type="Proteomes" id="UP001151760">
    <property type="component" value="Unassembled WGS sequence"/>
</dbReference>
<keyword evidence="3" id="KW-1185">Reference proteome</keyword>
<evidence type="ECO:0000256" key="1">
    <source>
        <dbReference type="SAM" id="Coils"/>
    </source>
</evidence>
<keyword evidence="1" id="KW-0175">Coiled coil</keyword>
<reference evidence="2" key="1">
    <citation type="journal article" date="2022" name="Int. J. Mol. Sci.">
        <title>Draft Genome of Tanacetum Coccineum: Genomic Comparison of Closely Related Tanacetum-Family Plants.</title>
        <authorList>
            <person name="Yamashiro T."/>
            <person name="Shiraishi A."/>
            <person name="Nakayama K."/>
            <person name="Satake H."/>
        </authorList>
    </citation>
    <scope>NUCLEOTIDE SEQUENCE</scope>
</reference>
<comment type="caution">
    <text evidence="2">The sequence shown here is derived from an EMBL/GenBank/DDBJ whole genome shotgun (WGS) entry which is preliminary data.</text>
</comment>
<reference evidence="2" key="2">
    <citation type="submission" date="2022-01" db="EMBL/GenBank/DDBJ databases">
        <authorList>
            <person name="Yamashiro T."/>
            <person name="Shiraishi A."/>
            <person name="Satake H."/>
            <person name="Nakayama K."/>
        </authorList>
    </citation>
    <scope>NUCLEOTIDE SEQUENCE</scope>
</reference>
<accession>A0ABQ4XG46</accession>
<dbReference type="EMBL" id="BQNB010009490">
    <property type="protein sequence ID" value="GJS64256.1"/>
    <property type="molecule type" value="Genomic_DNA"/>
</dbReference>
<proteinExistence type="predicted"/>
<organism evidence="2 3">
    <name type="scientific">Tanacetum coccineum</name>
    <dbReference type="NCBI Taxonomy" id="301880"/>
    <lineage>
        <taxon>Eukaryota</taxon>
        <taxon>Viridiplantae</taxon>
        <taxon>Streptophyta</taxon>
        <taxon>Embryophyta</taxon>
        <taxon>Tracheophyta</taxon>
        <taxon>Spermatophyta</taxon>
        <taxon>Magnoliopsida</taxon>
        <taxon>eudicotyledons</taxon>
        <taxon>Gunneridae</taxon>
        <taxon>Pentapetalae</taxon>
        <taxon>asterids</taxon>
        <taxon>campanulids</taxon>
        <taxon>Asterales</taxon>
        <taxon>Asteraceae</taxon>
        <taxon>Asteroideae</taxon>
        <taxon>Anthemideae</taxon>
        <taxon>Anthemidinae</taxon>
        <taxon>Tanacetum</taxon>
    </lineage>
</organism>
<name>A0ABQ4XG46_9ASTR</name>
<evidence type="ECO:0000313" key="3">
    <source>
        <dbReference type="Proteomes" id="UP001151760"/>
    </source>
</evidence>
<protein>
    <submittedName>
        <fullName evidence="2">Uncharacterized protein</fullName>
    </submittedName>
</protein>
<gene>
    <name evidence="2" type="ORF">Tco_0678820</name>
</gene>
<evidence type="ECO:0000313" key="2">
    <source>
        <dbReference type="EMBL" id="GJS64256.1"/>
    </source>
</evidence>